<evidence type="ECO:0000313" key="3">
    <source>
        <dbReference type="Proteomes" id="UP001218246"/>
    </source>
</evidence>
<reference evidence="2 3" key="1">
    <citation type="submission" date="2023-04" db="EMBL/GenBank/DDBJ databases">
        <title>Ectobacillus antri isolated from activated sludge.</title>
        <authorList>
            <person name="Yan P."/>
            <person name="Liu X."/>
        </authorList>
    </citation>
    <scope>NUCLEOTIDE SEQUENCE [LARGE SCALE GENOMIC DNA]</scope>
    <source>
        <strain evidence="2 3">C18H</strain>
    </source>
</reference>
<gene>
    <name evidence="2" type="ORF">P6P90_15330</name>
</gene>
<dbReference type="PROSITE" id="PS51819">
    <property type="entry name" value="VOC"/>
    <property type="match status" value="1"/>
</dbReference>
<evidence type="ECO:0000313" key="2">
    <source>
        <dbReference type="EMBL" id="MDG5755289.1"/>
    </source>
</evidence>
<dbReference type="Pfam" id="PF00903">
    <property type="entry name" value="Glyoxalase"/>
    <property type="match status" value="1"/>
</dbReference>
<name>A0ABT6H7P8_9BACI</name>
<protein>
    <submittedName>
        <fullName evidence="2">VOC family protein</fullName>
    </submittedName>
</protein>
<dbReference type="CDD" id="cd06587">
    <property type="entry name" value="VOC"/>
    <property type="match status" value="1"/>
</dbReference>
<proteinExistence type="predicted"/>
<dbReference type="InterPro" id="IPR004360">
    <property type="entry name" value="Glyas_Fos-R_dOase_dom"/>
</dbReference>
<keyword evidence="3" id="KW-1185">Reference proteome</keyword>
<dbReference type="RefSeq" id="WP_124563175.1">
    <property type="nucleotide sequence ID" value="NZ_JARRRY010000021.1"/>
</dbReference>
<sequence length="119" mass="13698">MWKRMECIAIYSAHIESSIAFYEAMGLEKAWDVYQDDEERWKLVGMRFPQGNTELVLKNNPHLQMADIEIVVENVWAVYEALRPRSDVRWIRTPFPNPLGGHVAVMQAPDGHVFVLVGA</sequence>
<dbReference type="InterPro" id="IPR037523">
    <property type="entry name" value="VOC_core"/>
</dbReference>
<evidence type="ECO:0000259" key="1">
    <source>
        <dbReference type="PROSITE" id="PS51819"/>
    </source>
</evidence>
<dbReference type="Gene3D" id="3.10.180.10">
    <property type="entry name" value="2,3-Dihydroxybiphenyl 1,2-Dioxygenase, domain 1"/>
    <property type="match status" value="1"/>
</dbReference>
<accession>A0ABT6H7P8</accession>
<comment type="caution">
    <text evidence="2">The sequence shown here is derived from an EMBL/GenBank/DDBJ whole genome shotgun (WGS) entry which is preliminary data.</text>
</comment>
<dbReference type="EMBL" id="JARULN010000023">
    <property type="protein sequence ID" value="MDG5755289.1"/>
    <property type="molecule type" value="Genomic_DNA"/>
</dbReference>
<feature type="domain" description="VOC" evidence="1">
    <location>
        <begin position="4"/>
        <end position="119"/>
    </location>
</feature>
<dbReference type="Proteomes" id="UP001218246">
    <property type="component" value="Unassembled WGS sequence"/>
</dbReference>
<dbReference type="SUPFAM" id="SSF54593">
    <property type="entry name" value="Glyoxalase/Bleomycin resistance protein/Dihydroxybiphenyl dioxygenase"/>
    <property type="match status" value="1"/>
</dbReference>
<organism evidence="2 3">
    <name type="scientific">Ectobacillus antri</name>
    <dbReference type="NCBI Taxonomy" id="2486280"/>
    <lineage>
        <taxon>Bacteria</taxon>
        <taxon>Bacillati</taxon>
        <taxon>Bacillota</taxon>
        <taxon>Bacilli</taxon>
        <taxon>Bacillales</taxon>
        <taxon>Bacillaceae</taxon>
        <taxon>Ectobacillus</taxon>
    </lineage>
</organism>
<dbReference type="InterPro" id="IPR029068">
    <property type="entry name" value="Glyas_Bleomycin-R_OHBP_Dase"/>
</dbReference>